<comment type="caution">
    <text evidence="12">The sequence shown here is derived from an EMBL/GenBank/DDBJ whole genome shotgun (WGS) entry which is preliminary data.</text>
</comment>
<evidence type="ECO:0000313" key="12">
    <source>
        <dbReference type="EMBL" id="CAG9322219.1"/>
    </source>
</evidence>
<keyword evidence="3" id="KW-0934">Plastid</keyword>
<dbReference type="Gene3D" id="3.40.50.300">
    <property type="entry name" value="P-loop containing nucleotide triphosphate hydrolases"/>
    <property type="match status" value="1"/>
</dbReference>
<dbReference type="GO" id="GO:0003924">
    <property type="term" value="F:GTPase activity"/>
    <property type="evidence" value="ECO:0007669"/>
    <property type="project" value="InterPro"/>
</dbReference>
<dbReference type="Proteomes" id="UP001162131">
    <property type="component" value="Unassembled WGS sequence"/>
</dbReference>
<dbReference type="NCBIfam" id="TIGR00231">
    <property type="entry name" value="small_GTP"/>
    <property type="match status" value="1"/>
</dbReference>
<dbReference type="InterPro" id="IPR004161">
    <property type="entry name" value="EFTu-like_2"/>
</dbReference>
<feature type="region of interest" description="Disordered" evidence="10">
    <location>
        <begin position="404"/>
        <end position="431"/>
    </location>
</feature>
<comment type="similarity">
    <text evidence="2">Belongs to the TRAFAC class translation factor GTPase superfamily. Classic translation factor GTPase family. EF-Tu/EF-1A subfamily.</text>
</comment>
<dbReference type="InterPro" id="IPR041709">
    <property type="entry name" value="EF-Tu_GTP-bd"/>
</dbReference>
<dbReference type="PANTHER" id="PTHR43721">
    <property type="entry name" value="ELONGATION FACTOR TU-RELATED"/>
    <property type="match status" value="1"/>
</dbReference>
<protein>
    <recommendedName>
        <fullName evidence="9">Elongation factor Tu, apicoplast</fullName>
    </recommendedName>
</protein>
<evidence type="ECO:0000256" key="10">
    <source>
        <dbReference type="SAM" id="MobiDB-lite"/>
    </source>
</evidence>
<evidence type="ECO:0000256" key="2">
    <source>
        <dbReference type="ARBA" id="ARBA00007249"/>
    </source>
</evidence>
<dbReference type="FunFam" id="2.40.30.10:FF:000001">
    <property type="entry name" value="Elongation factor Tu"/>
    <property type="match status" value="1"/>
</dbReference>
<keyword evidence="8" id="KW-0342">GTP-binding</keyword>
<dbReference type="InterPro" id="IPR009000">
    <property type="entry name" value="Transl_B-barrel_sf"/>
</dbReference>
<dbReference type="GO" id="GO:0005525">
    <property type="term" value="F:GTP binding"/>
    <property type="evidence" value="ECO:0007669"/>
    <property type="project" value="UniProtKB-KW"/>
</dbReference>
<reference evidence="12" key="1">
    <citation type="submission" date="2021-09" db="EMBL/GenBank/DDBJ databases">
        <authorList>
            <consortium name="AG Swart"/>
            <person name="Singh M."/>
            <person name="Singh A."/>
            <person name="Seah K."/>
            <person name="Emmerich C."/>
        </authorList>
    </citation>
    <scope>NUCLEOTIDE SEQUENCE</scope>
    <source>
        <strain evidence="12">ATCC30299</strain>
    </source>
</reference>
<dbReference type="InterPro" id="IPR004160">
    <property type="entry name" value="Transl_elong_EFTu/EF1A_C"/>
</dbReference>
<dbReference type="Pfam" id="PF00009">
    <property type="entry name" value="GTP_EFTU"/>
    <property type="match status" value="1"/>
</dbReference>
<keyword evidence="13" id="KW-1185">Reference proteome</keyword>
<dbReference type="Gene3D" id="2.40.30.10">
    <property type="entry name" value="Translation factors"/>
    <property type="match status" value="2"/>
</dbReference>
<dbReference type="InterPro" id="IPR004541">
    <property type="entry name" value="Transl_elong_EFTu/EF1A_bac/org"/>
</dbReference>
<evidence type="ECO:0000256" key="7">
    <source>
        <dbReference type="ARBA" id="ARBA00022917"/>
    </source>
</evidence>
<dbReference type="GO" id="GO:0070125">
    <property type="term" value="P:mitochondrial translational elongation"/>
    <property type="evidence" value="ECO:0007669"/>
    <property type="project" value="TreeGrafter"/>
</dbReference>
<dbReference type="InterPro" id="IPR027417">
    <property type="entry name" value="P-loop_NTPase"/>
</dbReference>
<dbReference type="InterPro" id="IPR005225">
    <property type="entry name" value="Small_GTP-bd"/>
</dbReference>
<keyword evidence="4" id="KW-0547">Nucleotide-binding</keyword>
<dbReference type="CDD" id="cd01884">
    <property type="entry name" value="EF_Tu"/>
    <property type="match status" value="1"/>
</dbReference>
<dbReference type="PANTHER" id="PTHR43721:SF22">
    <property type="entry name" value="ELONGATION FACTOR TU, MITOCHONDRIAL"/>
    <property type="match status" value="1"/>
</dbReference>
<dbReference type="EMBL" id="CAJZBQ010000030">
    <property type="protein sequence ID" value="CAG9322219.1"/>
    <property type="molecule type" value="Genomic_DNA"/>
</dbReference>
<keyword evidence="6" id="KW-0933">Apicoplast</keyword>
<dbReference type="NCBIfam" id="NF009373">
    <property type="entry name" value="PRK12736.1"/>
    <property type="match status" value="1"/>
</dbReference>
<dbReference type="PRINTS" id="PR00315">
    <property type="entry name" value="ELONGATNFCT"/>
</dbReference>
<dbReference type="SUPFAM" id="SSF50447">
    <property type="entry name" value="Translation proteins"/>
    <property type="match status" value="1"/>
</dbReference>
<evidence type="ECO:0000256" key="5">
    <source>
        <dbReference type="ARBA" id="ARBA00022768"/>
    </source>
</evidence>
<dbReference type="NCBIfam" id="TIGR00485">
    <property type="entry name" value="EF-Tu"/>
    <property type="match status" value="1"/>
</dbReference>
<dbReference type="SUPFAM" id="SSF50465">
    <property type="entry name" value="EF-Tu/eEF-1alpha/eIF2-gamma C-terminal domain"/>
    <property type="match status" value="1"/>
</dbReference>
<evidence type="ECO:0000256" key="6">
    <source>
        <dbReference type="ARBA" id="ARBA00022887"/>
    </source>
</evidence>
<keyword evidence="5" id="KW-0251">Elongation factor</keyword>
<dbReference type="NCBIfam" id="NF009372">
    <property type="entry name" value="PRK12735.1"/>
    <property type="match status" value="1"/>
</dbReference>
<dbReference type="InterPro" id="IPR009001">
    <property type="entry name" value="Transl_elong_EF1A/Init_IF2_C"/>
</dbReference>
<organism evidence="12 13">
    <name type="scientific">Blepharisma stoltei</name>
    <dbReference type="NCBI Taxonomy" id="1481888"/>
    <lineage>
        <taxon>Eukaryota</taxon>
        <taxon>Sar</taxon>
        <taxon>Alveolata</taxon>
        <taxon>Ciliophora</taxon>
        <taxon>Postciliodesmatophora</taxon>
        <taxon>Heterotrichea</taxon>
        <taxon>Heterotrichida</taxon>
        <taxon>Blepharismidae</taxon>
        <taxon>Blepharisma</taxon>
    </lineage>
</organism>
<accession>A0AAU9JF78</accession>
<evidence type="ECO:0000256" key="9">
    <source>
        <dbReference type="ARBA" id="ARBA00071511"/>
    </source>
</evidence>
<evidence type="ECO:0000259" key="11">
    <source>
        <dbReference type="PROSITE" id="PS51722"/>
    </source>
</evidence>
<dbReference type="Pfam" id="PF03144">
    <property type="entry name" value="GTP_EFTU_D2"/>
    <property type="match status" value="1"/>
</dbReference>
<comment type="subcellular location">
    <subcellularLocation>
        <location evidence="1">Plastid</location>
        <location evidence="1">Apicoplast</location>
    </subcellularLocation>
</comment>
<dbReference type="AlphaFoldDB" id="A0AAU9JF78"/>
<sequence length="431" mass="47803">MLRVFARSFAKYIRDKPHLNVGTVGHIDHGKTTLTAAITHYLHQKGMAEERTYEQIDCAPEEKARGITINTSTLEYQTDKRHYSHMDCPGHADYVKNMITGAARMDGAILVVSAREGLMPQTREHVLLCRQTGVKSIVVFMNKCDLLPDPELQEIVEMEVREVLNKYEYDGEHTRFVKGSALCALNEPDSEYGIKKIQELLDAMDDSLVIPERPKDKPFFLSVEGSYNIAGRGCVVTGTIEHGVIKPGADADLIGIKKDPVRTAVISVETFKKTLDVGEPGDNVGVLLRGLRKEDIHRGQAVTPPNTYQTNFNFEGQLYVLKEDEGGRKKPFFSGFAPQCFIRTADIQSKILFPEEKKMAVGGDHFSAKFKLQMPLPLYVGARFALREGGKTVGAGVITKLLPDEEEDIQGEKNRKKKAGPGAGAKSPSKK</sequence>
<dbReference type="InterPro" id="IPR050055">
    <property type="entry name" value="EF-Tu_GTPase"/>
</dbReference>
<dbReference type="GO" id="GO:0005739">
    <property type="term" value="C:mitochondrion"/>
    <property type="evidence" value="ECO:0007669"/>
    <property type="project" value="TreeGrafter"/>
</dbReference>
<evidence type="ECO:0000256" key="1">
    <source>
        <dbReference type="ARBA" id="ARBA00004467"/>
    </source>
</evidence>
<evidence type="ECO:0000313" key="13">
    <source>
        <dbReference type="Proteomes" id="UP001162131"/>
    </source>
</evidence>
<dbReference type="PROSITE" id="PS51722">
    <property type="entry name" value="G_TR_2"/>
    <property type="match status" value="1"/>
</dbReference>
<evidence type="ECO:0000256" key="3">
    <source>
        <dbReference type="ARBA" id="ARBA00022640"/>
    </source>
</evidence>
<evidence type="ECO:0000256" key="8">
    <source>
        <dbReference type="ARBA" id="ARBA00023134"/>
    </source>
</evidence>
<evidence type="ECO:0000256" key="4">
    <source>
        <dbReference type="ARBA" id="ARBA00022741"/>
    </source>
</evidence>
<feature type="domain" description="Tr-type G" evidence="11">
    <location>
        <begin position="16"/>
        <end position="212"/>
    </location>
</feature>
<gene>
    <name evidence="12" type="ORF">BSTOLATCC_MIC30594</name>
</gene>
<proteinExistence type="inferred from homology"/>
<dbReference type="FunFam" id="3.40.50.300:FF:000003">
    <property type="entry name" value="Elongation factor Tu"/>
    <property type="match status" value="1"/>
</dbReference>
<dbReference type="NCBIfam" id="NF000766">
    <property type="entry name" value="PRK00049.1"/>
    <property type="match status" value="1"/>
</dbReference>
<dbReference type="GO" id="GO:0003746">
    <property type="term" value="F:translation elongation factor activity"/>
    <property type="evidence" value="ECO:0007669"/>
    <property type="project" value="UniProtKB-KW"/>
</dbReference>
<name>A0AAU9JF78_9CILI</name>
<dbReference type="InterPro" id="IPR000795">
    <property type="entry name" value="T_Tr_GTP-bd_dom"/>
</dbReference>
<dbReference type="Pfam" id="PF03143">
    <property type="entry name" value="GTP_EFTU_D3"/>
    <property type="match status" value="1"/>
</dbReference>
<dbReference type="SUPFAM" id="SSF52540">
    <property type="entry name" value="P-loop containing nucleoside triphosphate hydrolases"/>
    <property type="match status" value="1"/>
</dbReference>
<keyword evidence="7" id="KW-0648">Protein biosynthesis</keyword>